<organism evidence="1 2">
    <name type="scientific">Eumeta variegata</name>
    <name type="common">Bagworm moth</name>
    <name type="synonym">Eumeta japonica</name>
    <dbReference type="NCBI Taxonomy" id="151549"/>
    <lineage>
        <taxon>Eukaryota</taxon>
        <taxon>Metazoa</taxon>
        <taxon>Ecdysozoa</taxon>
        <taxon>Arthropoda</taxon>
        <taxon>Hexapoda</taxon>
        <taxon>Insecta</taxon>
        <taxon>Pterygota</taxon>
        <taxon>Neoptera</taxon>
        <taxon>Endopterygota</taxon>
        <taxon>Lepidoptera</taxon>
        <taxon>Glossata</taxon>
        <taxon>Ditrysia</taxon>
        <taxon>Tineoidea</taxon>
        <taxon>Psychidae</taxon>
        <taxon>Oiketicinae</taxon>
        <taxon>Eumeta</taxon>
    </lineage>
</organism>
<proteinExistence type="predicted"/>
<evidence type="ECO:0000313" key="1">
    <source>
        <dbReference type="EMBL" id="GBP32250.1"/>
    </source>
</evidence>
<comment type="caution">
    <text evidence="1">The sequence shown here is derived from an EMBL/GenBank/DDBJ whole genome shotgun (WGS) entry which is preliminary data.</text>
</comment>
<accession>A0A4C1V158</accession>
<dbReference type="Proteomes" id="UP000299102">
    <property type="component" value="Unassembled WGS sequence"/>
</dbReference>
<sequence>MNRSKFFGLFSKVLSMTVFMIKDDYDKLIDHKIRDSKRMDKRNVLRPQHVNVVLKYRNLNIHGGHHSALIARNPFTEPIVEEIRSAGLRGGGEIALTIF</sequence>
<reference evidence="1 2" key="1">
    <citation type="journal article" date="2019" name="Commun. Biol.">
        <title>The bagworm genome reveals a unique fibroin gene that provides high tensile strength.</title>
        <authorList>
            <person name="Kono N."/>
            <person name="Nakamura H."/>
            <person name="Ohtoshi R."/>
            <person name="Tomita M."/>
            <person name="Numata K."/>
            <person name="Arakawa K."/>
        </authorList>
    </citation>
    <scope>NUCLEOTIDE SEQUENCE [LARGE SCALE GENOMIC DNA]</scope>
</reference>
<evidence type="ECO:0000313" key="2">
    <source>
        <dbReference type="Proteomes" id="UP000299102"/>
    </source>
</evidence>
<name>A0A4C1V158_EUMVA</name>
<dbReference type="EMBL" id="BGZK01000257">
    <property type="protein sequence ID" value="GBP32250.1"/>
    <property type="molecule type" value="Genomic_DNA"/>
</dbReference>
<dbReference type="AlphaFoldDB" id="A0A4C1V158"/>
<protein>
    <submittedName>
        <fullName evidence="1">Uncharacterized protein</fullName>
    </submittedName>
</protein>
<gene>
    <name evidence="1" type="ORF">EVAR_86082_1</name>
</gene>
<keyword evidence="2" id="KW-1185">Reference proteome</keyword>